<accession>A0A1G9E3S1</accession>
<dbReference type="EMBL" id="FNFB01000010">
    <property type="protein sequence ID" value="SDK70786.1"/>
    <property type="molecule type" value="Genomic_DNA"/>
</dbReference>
<feature type="domain" description="Histidine kinase/HSP90-like ATPase" evidence="2">
    <location>
        <begin position="18"/>
        <end position="112"/>
    </location>
</feature>
<evidence type="ECO:0000256" key="1">
    <source>
        <dbReference type="ARBA" id="ARBA00022527"/>
    </source>
</evidence>
<sequence length="132" mass="13859">MKATRTHVVEEFDGTAAAVGDARAWAVSRLPAGCSRADDVAVVVSELATNAVLHSASGHRCATFRVRLDLAPGEVTISVTDRGAAAASAPRLTDEGGWGLLIVRNLADSYEETVEPTVRTAACRIVWSTRPG</sequence>
<dbReference type="InterPro" id="IPR036890">
    <property type="entry name" value="HATPase_C_sf"/>
</dbReference>
<dbReference type="PANTHER" id="PTHR35526">
    <property type="entry name" value="ANTI-SIGMA-F FACTOR RSBW-RELATED"/>
    <property type="match status" value="1"/>
</dbReference>
<evidence type="ECO:0000313" key="3">
    <source>
        <dbReference type="EMBL" id="SDK70786.1"/>
    </source>
</evidence>
<dbReference type="STRING" id="683260.SAMN05421874_110118"/>
<organism evidence="3 4">
    <name type="scientific">Nonomuraea maritima</name>
    <dbReference type="NCBI Taxonomy" id="683260"/>
    <lineage>
        <taxon>Bacteria</taxon>
        <taxon>Bacillati</taxon>
        <taxon>Actinomycetota</taxon>
        <taxon>Actinomycetes</taxon>
        <taxon>Streptosporangiales</taxon>
        <taxon>Streptosporangiaceae</taxon>
        <taxon>Nonomuraea</taxon>
    </lineage>
</organism>
<evidence type="ECO:0000313" key="4">
    <source>
        <dbReference type="Proteomes" id="UP000198683"/>
    </source>
</evidence>
<name>A0A1G9E3S1_9ACTN</name>
<dbReference type="AlphaFoldDB" id="A0A1G9E3S1"/>
<proteinExistence type="predicted"/>
<dbReference type="SUPFAM" id="SSF55874">
    <property type="entry name" value="ATPase domain of HSP90 chaperone/DNA topoisomerase II/histidine kinase"/>
    <property type="match status" value="1"/>
</dbReference>
<dbReference type="Gene3D" id="3.30.565.10">
    <property type="entry name" value="Histidine kinase-like ATPase, C-terminal domain"/>
    <property type="match status" value="1"/>
</dbReference>
<keyword evidence="3" id="KW-0808">Transferase</keyword>
<protein>
    <submittedName>
        <fullName evidence="3">Anti-sigma regulatory factor (Ser/Thr protein kinase)</fullName>
    </submittedName>
</protein>
<keyword evidence="1" id="KW-0723">Serine/threonine-protein kinase</keyword>
<dbReference type="InterPro" id="IPR050267">
    <property type="entry name" value="Anti-sigma-factor_SerPK"/>
</dbReference>
<gene>
    <name evidence="3" type="ORF">SAMN05421874_110118</name>
</gene>
<evidence type="ECO:0000259" key="2">
    <source>
        <dbReference type="Pfam" id="PF13581"/>
    </source>
</evidence>
<dbReference type="Pfam" id="PF13581">
    <property type="entry name" value="HATPase_c_2"/>
    <property type="match status" value="1"/>
</dbReference>
<dbReference type="CDD" id="cd16936">
    <property type="entry name" value="HATPase_RsbW-like"/>
    <property type="match status" value="1"/>
</dbReference>
<reference evidence="3 4" key="1">
    <citation type="submission" date="2016-10" db="EMBL/GenBank/DDBJ databases">
        <authorList>
            <person name="de Groot N.N."/>
        </authorList>
    </citation>
    <scope>NUCLEOTIDE SEQUENCE [LARGE SCALE GENOMIC DNA]</scope>
    <source>
        <strain evidence="3 4">CGMCC 4.5681</strain>
    </source>
</reference>
<dbReference type="PANTHER" id="PTHR35526:SF3">
    <property type="entry name" value="ANTI-SIGMA-F FACTOR RSBW"/>
    <property type="match status" value="1"/>
</dbReference>
<dbReference type="RefSeq" id="WP_176903157.1">
    <property type="nucleotide sequence ID" value="NZ_FNFB01000010.1"/>
</dbReference>
<keyword evidence="3" id="KW-0418">Kinase</keyword>
<keyword evidence="4" id="KW-1185">Reference proteome</keyword>
<dbReference type="Proteomes" id="UP000198683">
    <property type="component" value="Unassembled WGS sequence"/>
</dbReference>
<dbReference type="GO" id="GO:0004674">
    <property type="term" value="F:protein serine/threonine kinase activity"/>
    <property type="evidence" value="ECO:0007669"/>
    <property type="project" value="UniProtKB-KW"/>
</dbReference>
<dbReference type="InterPro" id="IPR003594">
    <property type="entry name" value="HATPase_dom"/>
</dbReference>